<evidence type="ECO:0000256" key="1">
    <source>
        <dbReference type="ARBA" id="ARBA00004496"/>
    </source>
</evidence>
<dbReference type="SUPFAM" id="SSF54695">
    <property type="entry name" value="POZ domain"/>
    <property type="match status" value="1"/>
</dbReference>
<evidence type="ECO:0000256" key="2">
    <source>
        <dbReference type="ARBA" id="ARBA00022490"/>
    </source>
</evidence>
<dbReference type="EMBL" id="CAIIXF020000012">
    <property type="protein sequence ID" value="CAH1802151.1"/>
    <property type="molecule type" value="Genomic_DNA"/>
</dbReference>
<evidence type="ECO:0000313" key="5">
    <source>
        <dbReference type="Proteomes" id="UP000749559"/>
    </source>
</evidence>
<dbReference type="Gene3D" id="2.60.120.820">
    <property type="entry name" value="PHR domain"/>
    <property type="match status" value="1"/>
</dbReference>
<comment type="subcellular location">
    <subcellularLocation>
        <location evidence="1">Cytoplasm</location>
    </subcellularLocation>
</comment>
<dbReference type="Pfam" id="PF00651">
    <property type="entry name" value="BTB"/>
    <property type="match status" value="1"/>
</dbReference>
<dbReference type="InterPro" id="IPR012983">
    <property type="entry name" value="PHR"/>
</dbReference>
<dbReference type="SMART" id="SM00875">
    <property type="entry name" value="BACK"/>
    <property type="match status" value="1"/>
</dbReference>
<dbReference type="PANTHER" id="PTHR45774:SF3">
    <property type="entry name" value="BTB (POZ) DOMAIN-CONTAINING 2B-RELATED"/>
    <property type="match status" value="1"/>
</dbReference>
<dbReference type="Pfam" id="PF08005">
    <property type="entry name" value="PHR"/>
    <property type="match status" value="1"/>
</dbReference>
<dbReference type="InterPro" id="IPR000210">
    <property type="entry name" value="BTB/POZ_dom"/>
</dbReference>
<name>A0A8S4Q8F0_OWEFU</name>
<keyword evidence="2" id="KW-0963">Cytoplasm</keyword>
<dbReference type="OrthoDB" id="6086527at2759"/>
<dbReference type="Gene3D" id="3.30.710.10">
    <property type="entry name" value="Potassium Channel Kv1.1, Chain A"/>
    <property type="match status" value="1"/>
</dbReference>
<dbReference type="Proteomes" id="UP000749559">
    <property type="component" value="Unassembled WGS sequence"/>
</dbReference>
<feature type="domain" description="BACK" evidence="3">
    <location>
        <begin position="68"/>
        <end position="179"/>
    </location>
</feature>
<dbReference type="InterPro" id="IPR011333">
    <property type="entry name" value="SKP1/BTB/POZ_sf"/>
</dbReference>
<reference evidence="4" key="1">
    <citation type="submission" date="2022-03" db="EMBL/GenBank/DDBJ databases">
        <authorList>
            <person name="Martin C."/>
        </authorList>
    </citation>
    <scope>NUCLEOTIDE SEQUENCE</scope>
</reference>
<comment type="caution">
    <text evidence="4">The sequence shown here is derived from an EMBL/GenBank/DDBJ whole genome shotgun (WGS) entry which is preliminary data.</text>
</comment>
<dbReference type="Pfam" id="PF07707">
    <property type="entry name" value="BACK"/>
    <property type="match status" value="1"/>
</dbReference>
<feature type="non-terminal residue" evidence="4">
    <location>
        <position position="367"/>
    </location>
</feature>
<protein>
    <recommendedName>
        <fullName evidence="3">BACK domain-containing protein</fullName>
    </recommendedName>
</protein>
<dbReference type="GO" id="GO:0005829">
    <property type="term" value="C:cytosol"/>
    <property type="evidence" value="ECO:0007669"/>
    <property type="project" value="TreeGrafter"/>
</dbReference>
<gene>
    <name evidence="4" type="ORF">OFUS_LOCUS25863</name>
</gene>
<feature type="non-terminal residue" evidence="4">
    <location>
        <position position="1"/>
    </location>
</feature>
<evidence type="ECO:0000259" key="3">
    <source>
        <dbReference type="SMART" id="SM00875"/>
    </source>
</evidence>
<sequence>KETTDVIDIPDISMEIFLEIMRFIYYGEVNLTPENVLEIFYATKKYLVPGLGEKCSKYLDESIDLDNVCTILDASLKFDEEPLKKKCLEMIAENTRDVSASDAFLYSSNGVLGSILDQDMLDMQSEIDVFRAVEKWAKEACKKQDLPVTGDNMRELIGDAIYKVCLLDLTTEELGRHISPTDILKPHEIKDLLECITNGKPCANPKFNAKRRVKFNEKECRRFTCHHSTVHWNCPGNCDALTFTADKAVVLTGLGVFVPCKATTYNFTALVQILDKTNTVLYDAKHEFTQDDVKNGDLIQKIVFDKKIEVNSQDEYSVKTWLKGPETYRSNDMYSPVTVDNVTFTYSRNPNSTNGTSVTSGQLPCLY</sequence>
<organism evidence="4 5">
    <name type="scientific">Owenia fusiformis</name>
    <name type="common">Polychaete worm</name>
    <dbReference type="NCBI Taxonomy" id="6347"/>
    <lineage>
        <taxon>Eukaryota</taxon>
        <taxon>Metazoa</taxon>
        <taxon>Spiralia</taxon>
        <taxon>Lophotrochozoa</taxon>
        <taxon>Annelida</taxon>
        <taxon>Polychaeta</taxon>
        <taxon>Sedentaria</taxon>
        <taxon>Canalipalpata</taxon>
        <taxon>Sabellida</taxon>
        <taxon>Oweniida</taxon>
        <taxon>Oweniidae</taxon>
        <taxon>Owenia</taxon>
    </lineage>
</organism>
<proteinExistence type="predicted"/>
<evidence type="ECO:0000313" key="4">
    <source>
        <dbReference type="EMBL" id="CAH1802151.1"/>
    </source>
</evidence>
<accession>A0A8S4Q8F0</accession>
<dbReference type="Gene3D" id="1.25.40.420">
    <property type="match status" value="1"/>
</dbReference>
<dbReference type="InterPro" id="IPR038648">
    <property type="entry name" value="PHR_sf"/>
</dbReference>
<keyword evidence="5" id="KW-1185">Reference proteome</keyword>
<dbReference type="InterPro" id="IPR011705">
    <property type="entry name" value="BACK"/>
</dbReference>
<dbReference type="PANTHER" id="PTHR45774">
    <property type="entry name" value="BTB/POZ DOMAIN-CONTAINING"/>
    <property type="match status" value="1"/>
</dbReference>
<dbReference type="AlphaFoldDB" id="A0A8S4Q8F0"/>
<dbReference type="GO" id="GO:0022008">
    <property type="term" value="P:neurogenesis"/>
    <property type="evidence" value="ECO:0007669"/>
    <property type="project" value="TreeGrafter"/>
</dbReference>